<dbReference type="AlphaFoldDB" id="A0A143PML1"/>
<gene>
    <name evidence="1" type="ORF">LuPra_03061</name>
</gene>
<dbReference type="Proteomes" id="UP000076079">
    <property type="component" value="Chromosome"/>
</dbReference>
<accession>A0A143PML1</accession>
<dbReference type="KEGG" id="abac:LuPra_03061"/>
<reference evidence="2" key="2">
    <citation type="submission" date="2016-04" db="EMBL/GenBank/DDBJ databases">
        <title>First Complete Genome Sequence of a Subdivision 6 Acidobacterium.</title>
        <authorList>
            <person name="Huang S."/>
            <person name="Vieira S."/>
            <person name="Bunk B."/>
            <person name="Riedel T."/>
            <person name="Sproeer C."/>
            <person name="Overmann J."/>
        </authorList>
    </citation>
    <scope>NUCLEOTIDE SEQUENCE [LARGE SCALE GENOMIC DNA]</scope>
    <source>
        <strain evidence="2">DSM 100886 HEG_-6_39</strain>
    </source>
</reference>
<keyword evidence="2" id="KW-1185">Reference proteome</keyword>
<sequence>MEFHVDSDSPHSLPQDGDVLVARTCATGQYSVAIVPECPHLRYERRSRAMEGARLLAHDRAVDAWLSEDLIHFVPLARFRD</sequence>
<organism evidence="1 2">
    <name type="scientific">Luteitalea pratensis</name>
    <dbReference type="NCBI Taxonomy" id="1855912"/>
    <lineage>
        <taxon>Bacteria</taxon>
        <taxon>Pseudomonadati</taxon>
        <taxon>Acidobacteriota</taxon>
        <taxon>Vicinamibacteria</taxon>
        <taxon>Vicinamibacterales</taxon>
        <taxon>Vicinamibacteraceae</taxon>
        <taxon>Luteitalea</taxon>
    </lineage>
</organism>
<reference evidence="1 2" key="1">
    <citation type="journal article" date="2016" name="Genome Announc.">
        <title>First Complete Genome Sequence of a Subdivision 6 Acidobacterium Strain.</title>
        <authorList>
            <person name="Huang S."/>
            <person name="Vieira S."/>
            <person name="Bunk B."/>
            <person name="Riedel T."/>
            <person name="Sproer C."/>
            <person name="Overmann J."/>
        </authorList>
    </citation>
    <scope>NUCLEOTIDE SEQUENCE [LARGE SCALE GENOMIC DNA]</scope>
    <source>
        <strain evidence="2">DSM 100886 HEG_-6_39</strain>
    </source>
</reference>
<evidence type="ECO:0000313" key="1">
    <source>
        <dbReference type="EMBL" id="AMY09835.1"/>
    </source>
</evidence>
<dbReference type="EMBL" id="CP015136">
    <property type="protein sequence ID" value="AMY09835.1"/>
    <property type="molecule type" value="Genomic_DNA"/>
</dbReference>
<protein>
    <submittedName>
        <fullName evidence="1">Uncharacterized protein</fullName>
    </submittedName>
</protein>
<proteinExistence type="predicted"/>
<name>A0A143PML1_LUTPR</name>
<evidence type="ECO:0000313" key="2">
    <source>
        <dbReference type="Proteomes" id="UP000076079"/>
    </source>
</evidence>